<dbReference type="PANTHER" id="PTHR44688">
    <property type="entry name" value="DNA-BINDING TRANSCRIPTIONAL ACTIVATOR DEVR_DOSR"/>
    <property type="match status" value="1"/>
</dbReference>
<keyword evidence="1" id="KW-0805">Transcription regulation</keyword>
<evidence type="ECO:0000256" key="3">
    <source>
        <dbReference type="ARBA" id="ARBA00023163"/>
    </source>
</evidence>
<dbReference type="EMBL" id="CP071696">
    <property type="protein sequence ID" value="QTX03337.1"/>
    <property type="molecule type" value="Genomic_DNA"/>
</dbReference>
<reference evidence="5" key="1">
    <citation type="submission" date="2021-03" db="EMBL/GenBank/DDBJ databases">
        <title>Agromyces archimandritus sp. nov., isolated from the cockroach Archimandrita tessellata.</title>
        <authorList>
            <person name="Guzman J."/>
            <person name="Ortuzar M."/>
            <person name="Poehlein A."/>
            <person name="Daniel R."/>
            <person name="Trujillo M."/>
            <person name="Vilcinskas A."/>
        </authorList>
    </citation>
    <scope>NUCLEOTIDE SEQUENCE</scope>
    <source>
        <strain evidence="5">G127AT</strain>
    </source>
</reference>
<dbReference type="PROSITE" id="PS50043">
    <property type="entry name" value="HTH_LUXR_2"/>
    <property type="match status" value="1"/>
</dbReference>
<dbReference type="SMART" id="SM00421">
    <property type="entry name" value="HTH_LUXR"/>
    <property type="match status" value="1"/>
</dbReference>
<accession>A0A975IMB6</accession>
<evidence type="ECO:0000313" key="6">
    <source>
        <dbReference type="Proteomes" id="UP000671914"/>
    </source>
</evidence>
<dbReference type="PANTHER" id="PTHR44688:SF16">
    <property type="entry name" value="DNA-BINDING TRANSCRIPTIONAL ACTIVATOR DEVR_DOSR"/>
    <property type="match status" value="1"/>
</dbReference>
<evidence type="ECO:0000313" key="5">
    <source>
        <dbReference type="EMBL" id="QTX03337.1"/>
    </source>
</evidence>
<name>A0A975IMB6_9MICO</name>
<feature type="domain" description="HTH luxR-type" evidence="4">
    <location>
        <begin position="135"/>
        <end position="200"/>
    </location>
</feature>
<keyword evidence="6" id="KW-1185">Reference proteome</keyword>
<dbReference type="GO" id="GO:0006355">
    <property type="term" value="P:regulation of DNA-templated transcription"/>
    <property type="evidence" value="ECO:0007669"/>
    <property type="project" value="InterPro"/>
</dbReference>
<organism evidence="5 6">
    <name type="scientific">Agromyces archimandritae</name>
    <dbReference type="NCBI Taxonomy" id="2781962"/>
    <lineage>
        <taxon>Bacteria</taxon>
        <taxon>Bacillati</taxon>
        <taxon>Actinomycetota</taxon>
        <taxon>Actinomycetes</taxon>
        <taxon>Micrococcales</taxon>
        <taxon>Microbacteriaceae</taxon>
        <taxon>Agromyces</taxon>
    </lineage>
</organism>
<dbReference type="AlphaFoldDB" id="A0A975IMB6"/>
<dbReference type="PRINTS" id="PR00038">
    <property type="entry name" value="HTHLUXR"/>
</dbReference>
<dbReference type="GO" id="GO:0003677">
    <property type="term" value="F:DNA binding"/>
    <property type="evidence" value="ECO:0007669"/>
    <property type="project" value="UniProtKB-KW"/>
</dbReference>
<evidence type="ECO:0000259" key="4">
    <source>
        <dbReference type="PROSITE" id="PS50043"/>
    </source>
</evidence>
<dbReference type="CDD" id="cd06170">
    <property type="entry name" value="LuxR_C_like"/>
    <property type="match status" value="1"/>
</dbReference>
<evidence type="ECO:0000256" key="1">
    <source>
        <dbReference type="ARBA" id="ARBA00023015"/>
    </source>
</evidence>
<dbReference type="InterPro" id="IPR016032">
    <property type="entry name" value="Sig_transdc_resp-reg_C-effctor"/>
</dbReference>
<gene>
    <name evidence="5" type="ORF">G127AT_08050</name>
</gene>
<dbReference type="InterPro" id="IPR036388">
    <property type="entry name" value="WH-like_DNA-bd_sf"/>
</dbReference>
<evidence type="ECO:0000256" key="2">
    <source>
        <dbReference type="ARBA" id="ARBA00023125"/>
    </source>
</evidence>
<protein>
    <recommendedName>
        <fullName evidence="4">HTH luxR-type domain-containing protein</fullName>
    </recommendedName>
</protein>
<dbReference type="Gene3D" id="1.10.10.10">
    <property type="entry name" value="Winged helix-like DNA-binding domain superfamily/Winged helix DNA-binding domain"/>
    <property type="match status" value="1"/>
</dbReference>
<dbReference type="KEGG" id="aarc:G127AT_08050"/>
<proteinExistence type="predicted"/>
<dbReference type="RefSeq" id="WP_210895813.1">
    <property type="nucleotide sequence ID" value="NZ_CP071696.1"/>
</dbReference>
<dbReference type="Proteomes" id="UP000671914">
    <property type="component" value="Chromosome"/>
</dbReference>
<keyword evidence="2" id="KW-0238">DNA-binding</keyword>
<keyword evidence="3" id="KW-0804">Transcription</keyword>
<dbReference type="InterPro" id="IPR000792">
    <property type="entry name" value="Tscrpt_reg_LuxR_C"/>
</dbReference>
<dbReference type="SUPFAM" id="SSF46894">
    <property type="entry name" value="C-terminal effector domain of the bipartite response regulators"/>
    <property type="match status" value="1"/>
</dbReference>
<sequence>MSVTIERPDIRPTAAIVSSRPFLREALAVIVERFGVTALRIDRGSELSRARTDGTAHIVVLDAVDAPDDIRIEDVLHGADPLPVVAIGSWDPHPNIQGGTPWECANGKRAWLADWSHHQDKVVAVIRAALADVGGATHGPTPTPRQIDVLRLLDRGLSTEEVAHELFISPGTVKRHLEDAYERLNATSRTEALHTARRFGYL</sequence>
<dbReference type="Pfam" id="PF00196">
    <property type="entry name" value="GerE"/>
    <property type="match status" value="1"/>
</dbReference>